<evidence type="ECO:0000313" key="3">
    <source>
        <dbReference type="Proteomes" id="UP000439113"/>
    </source>
</evidence>
<dbReference type="InterPro" id="IPR029044">
    <property type="entry name" value="Nucleotide-diphossugar_trans"/>
</dbReference>
<feature type="domain" description="Glycosyltransferase 2-like" evidence="1">
    <location>
        <begin position="4"/>
        <end position="136"/>
    </location>
</feature>
<sequence>MKVSAIVNCRYEGGLLRPALESALRSIHASGFGCDCEVIVVADRPNNSTLAILDAYGDRVTATLRTDYGDLGAARNEGVAAARGELVLFLDGDDLWSRNWVGAAWAVHLDAPERTILHPQFAQFFGKEPKILVHTDWRDPFFDPRALVARNFWISLCGVRRQALKEFPYPKVQTEPGLGIEDWSWYAEMIGRGFRHVVAPNTVHFIRQKTANSLVEAVKGFDRLPSLAFAEYMAADDASRPYDL</sequence>
<dbReference type="AlphaFoldDB" id="A0A6N8DM19"/>
<name>A0A6N8DM19_RHOAC</name>
<gene>
    <name evidence="2" type="ORF">GJ654_11525</name>
</gene>
<evidence type="ECO:0000259" key="1">
    <source>
        <dbReference type="Pfam" id="PF00535"/>
    </source>
</evidence>
<dbReference type="Pfam" id="PF00535">
    <property type="entry name" value="Glycos_transf_2"/>
    <property type="match status" value="1"/>
</dbReference>
<proteinExistence type="predicted"/>
<dbReference type="GO" id="GO:0044010">
    <property type="term" value="P:single-species biofilm formation"/>
    <property type="evidence" value="ECO:0007669"/>
    <property type="project" value="TreeGrafter"/>
</dbReference>
<protein>
    <submittedName>
        <fullName evidence="2">Glycosyltransferase</fullName>
    </submittedName>
</protein>
<dbReference type="InterPro" id="IPR001173">
    <property type="entry name" value="Glyco_trans_2-like"/>
</dbReference>
<comment type="caution">
    <text evidence="2">The sequence shown here is derived from an EMBL/GenBank/DDBJ whole genome shotgun (WGS) entry which is preliminary data.</text>
</comment>
<dbReference type="PANTHER" id="PTHR43685">
    <property type="entry name" value="GLYCOSYLTRANSFERASE"/>
    <property type="match status" value="1"/>
</dbReference>
<reference evidence="2 3" key="1">
    <citation type="submission" date="2019-11" db="EMBL/GenBank/DDBJ databases">
        <title>Whole-genome sequence of a Rhodoblastus acidophilus DSM 142.</title>
        <authorList>
            <person name="Kyndt J.A."/>
            <person name="Meyer T.E."/>
        </authorList>
    </citation>
    <scope>NUCLEOTIDE SEQUENCE [LARGE SCALE GENOMIC DNA]</scope>
    <source>
        <strain evidence="2 3">DSM 142</strain>
    </source>
</reference>
<dbReference type="EMBL" id="WNKS01000009">
    <property type="protein sequence ID" value="MTV31622.1"/>
    <property type="molecule type" value="Genomic_DNA"/>
</dbReference>
<dbReference type="InterPro" id="IPR050834">
    <property type="entry name" value="Glycosyltransf_2"/>
</dbReference>
<dbReference type="Proteomes" id="UP000439113">
    <property type="component" value="Unassembled WGS sequence"/>
</dbReference>
<dbReference type="PANTHER" id="PTHR43685:SF2">
    <property type="entry name" value="GLYCOSYLTRANSFERASE 2-LIKE DOMAIN-CONTAINING PROTEIN"/>
    <property type="match status" value="1"/>
</dbReference>
<keyword evidence="2" id="KW-0808">Transferase</keyword>
<dbReference type="RefSeq" id="WP_155446311.1">
    <property type="nucleotide sequence ID" value="NZ_JAOQNR010000008.1"/>
</dbReference>
<accession>A0A6N8DM19</accession>
<evidence type="ECO:0000313" key="2">
    <source>
        <dbReference type="EMBL" id="MTV31622.1"/>
    </source>
</evidence>
<dbReference type="SUPFAM" id="SSF53448">
    <property type="entry name" value="Nucleotide-diphospho-sugar transferases"/>
    <property type="match status" value="1"/>
</dbReference>
<dbReference type="OrthoDB" id="9790710at2"/>
<dbReference type="GO" id="GO:0016740">
    <property type="term" value="F:transferase activity"/>
    <property type="evidence" value="ECO:0007669"/>
    <property type="project" value="UniProtKB-KW"/>
</dbReference>
<dbReference type="CDD" id="cd00761">
    <property type="entry name" value="Glyco_tranf_GTA_type"/>
    <property type="match status" value="1"/>
</dbReference>
<organism evidence="2 3">
    <name type="scientific">Rhodoblastus acidophilus</name>
    <name type="common">Rhodopseudomonas acidophila</name>
    <dbReference type="NCBI Taxonomy" id="1074"/>
    <lineage>
        <taxon>Bacteria</taxon>
        <taxon>Pseudomonadati</taxon>
        <taxon>Pseudomonadota</taxon>
        <taxon>Alphaproteobacteria</taxon>
        <taxon>Hyphomicrobiales</taxon>
        <taxon>Rhodoblastaceae</taxon>
        <taxon>Rhodoblastus</taxon>
    </lineage>
</organism>
<dbReference type="Gene3D" id="3.90.550.10">
    <property type="entry name" value="Spore Coat Polysaccharide Biosynthesis Protein SpsA, Chain A"/>
    <property type="match status" value="1"/>
</dbReference>